<evidence type="ECO:0000313" key="2">
    <source>
        <dbReference type="Proteomes" id="UP000031668"/>
    </source>
</evidence>
<name>A0A0C2N8G7_THEKT</name>
<dbReference type="AlphaFoldDB" id="A0A0C2N8G7"/>
<accession>A0A0C2N8G7</accession>
<keyword evidence="2" id="KW-1185">Reference proteome</keyword>
<organism evidence="1 2">
    <name type="scientific">Thelohanellus kitauei</name>
    <name type="common">Myxosporean</name>
    <dbReference type="NCBI Taxonomy" id="669202"/>
    <lineage>
        <taxon>Eukaryota</taxon>
        <taxon>Metazoa</taxon>
        <taxon>Cnidaria</taxon>
        <taxon>Myxozoa</taxon>
        <taxon>Myxosporea</taxon>
        <taxon>Bivalvulida</taxon>
        <taxon>Platysporina</taxon>
        <taxon>Myxobolidae</taxon>
        <taxon>Thelohanellus</taxon>
    </lineage>
</organism>
<comment type="caution">
    <text evidence="1">The sequence shown here is derived from an EMBL/GenBank/DDBJ whole genome shotgun (WGS) entry which is preliminary data.</text>
</comment>
<proteinExistence type="predicted"/>
<dbReference type="Proteomes" id="UP000031668">
    <property type="component" value="Unassembled WGS sequence"/>
</dbReference>
<evidence type="ECO:0000313" key="1">
    <source>
        <dbReference type="EMBL" id="KII70202.1"/>
    </source>
</evidence>
<protein>
    <submittedName>
        <fullName evidence="1">Uncharacterized protein</fullName>
    </submittedName>
</protein>
<gene>
    <name evidence="1" type="ORF">RF11_01657</name>
</gene>
<reference evidence="1 2" key="1">
    <citation type="journal article" date="2014" name="Genome Biol. Evol.">
        <title>The genome of the myxosporean Thelohanellus kitauei shows adaptations to nutrient acquisition within its fish host.</title>
        <authorList>
            <person name="Yang Y."/>
            <person name="Xiong J."/>
            <person name="Zhou Z."/>
            <person name="Huo F."/>
            <person name="Miao W."/>
            <person name="Ran C."/>
            <person name="Liu Y."/>
            <person name="Zhang J."/>
            <person name="Feng J."/>
            <person name="Wang M."/>
            <person name="Wang M."/>
            <person name="Wang L."/>
            <person name="Yao B."/>
        </authorList>
    </citation>
    <scope>NUCLEOTIDE SEQUENCE [LARGE SCALE GENOMIC DNA]</scope>
    <source>
        <strain evidence="1">Wuqing</strain>
    </source>
</reference>
<sequence>MPDSLRNQYMWKFADFSYDEAKDAAHVDERYRVLHSKPTNEDIFTNFPLMVYLRIGRWTETMKIDKTSVGYIKYPMFIVAELIGRVGDRWAIIDGSCRGFDSSWTHLLRLHKINYSSRAIIFDLWQLFTK</sequence>
<dbReference type="EMBL" id="JWZT01002159">
    <property type="protein sequence ID" value="KII70202.1"/>
    <property type="molecule type" value="Genomic_DNA"/>
</dbReference>